<evidence type="ECO:0000313" key="2">
    <source>
        <dbReference type="EMBL" id="MEF2968422.1"/>
    </source>
</evidence>
<dbReference type="EMBL" id="JAZHPZ010000014">
    <property type="protein sequence ID" value="MEF2968422.1"/>
    <property type="molecule type" value="Genomic_DNA"/>
</dbReference>
<reference evidence="2 3" key="1">
    <citation type="submission" date="2024-02" db="EMBL/GenBank/DDBJ databases">
        <title>A nitrogen-fixing paenibacillus bacterium.</title>
        <authorList>
            <person name="Zhang W.L."/>
            <person name="Chen S.F."/>
        </authorList>
    </citation>
    <scope>NUCLEOTIDE SEQUENCE [LARGE SCALE GENOMIC DNA]</scope>
    <source>
        <strain evidence="2 3">M1</strain>
    </source>
</reference>
<evidence type="ECO:0000259" key="1">
    <source>
        <dbReference type="Pfam" id="PF06889"/>
    </source>
</evidence>
<dbReference type="InterPro" id="IPR009677">
    <property type="entry name" value="DUF1266"/>
</dbReference>
<feature type="domain" description="DUF1266" evidence="1">
    <location>
        <begin position="50"/>
        <end position="214"/>
    </location>
</feature>
<dbReference type="Proteomes" id="UP001306950">
    <property type="component" value="Unassembled WGS sequence"/>
</dbReference>
<proteinExistence type="predicted"/>
<keyword evidence="3" id="KW-1185">Reference proteome</keyword>
<sequence length="219" mass="25357">MTSSLTIKQQWILGAAAILLERNGLNFANGYDRPSEQEDPGWKEETMAWLADSWSVTDHDSALYQIRGLIDDGKRTKFDRIRTFLNALPLRQQRSILHSIEDPETAAEYRVVYTYNSRLTPAGIAGYDWGRSLFVAHYAKLLGFISADEAWDSMAEVAALIQRHYDSWEEYGTAFIIGRQFFYKEWSEESAKVYFQHVRSLLIDEYSPWRTLPWDTPLG</sequence>
<name>A0ABU7VXC8_9BACL</name>
<gene>
    <name evidence="2" type="ORF">V3851_21535</name>
</gene>
<accession>A0ABU7VXC8</accession>
<dbReference type="Pfam" id="PF06889">
    <property type="entry name" value="DUF1266"/>
    <property type="match status" value="1"/>
</dbReference>
<protein>
    <submittedName>
        <fullName evidence="2">DUF1266 domain-containing protein</fullName>
    </submittedName>
</protein>
<dbReference type="RefSeq" id="WP_331848605.1">
    <property type="nucleotide sequence ID" value="NZ_JAZHPZ010000014.1"/>
</dbReference>
<comment type="caution">
    <text evidence="2">The sequence shown here is derived from an EMBL/GenBank/DDBJ whole genome shotgun (WGS) entry which is preliminary data.</text>
</comment>
<evidence type="ECO:0000313" key="3">
    <source>
        <dbReference type="Proteomes" id="UP001306950"/>
    </source>
</evidence>
<organism evidence="2 3">
    <name type="scientific">Paenibacillus haidiansis</name>
    <dbReference type="NCBI Taxonomy" id="1574488"/>
    <lineage>
        <taxon>Bacteria</taxon>
        <taxon>Bacillati</taxon>
        <taxon>Bacillota</taxon>
        <taxon>Bacilli</taxon>
        <taxon>Bacillales</taxon>
        <taxon>Paenibacillaceae</taxon>
        <taxon>Paenibacillus</taxon>
    </lineage>
</organism>